<keyword evidence="3" id="KW-1185">Reference proteome</keyword>
<organism evidence="3">
    <name type="scientific">Caenorhabditis brenneri</name>
    <name type="common">Nematode worm</name>
    <dbReference type="NCBI Taxonomy" id="135651"/>
    <lineage>
        <taxon>Eukaryota</taxon>
        <taxon>Metazoa</taxon>
        <taxon>Ecdysozoa</taxon>
        <taxon>Nematoda</taxon>
        <taxon>Chromadorea</taxon>
        <taxon>Rhabditida</taxon>
        <taxon>Rhabditina</taxon>
        <taxon>Rhabditomorpha</taxon>
        <taxon>Rhabditoidea</taxon>
        <taxon>Rhabditidae</taxon>
        <taxon>Peloderinae</taxon>
        <taxon>Caenorhabditis</taxon>
    </lineage>
</organism>
<accession>G0MB86</accession>
<reference evidence="3" key="1">
    <citation type="submission" date="2011-07" db="EMBL/GenBank/DDBJ databases">
        <authorList>
            <consortium name="Caenorhabditis brenneri Sequencing and Analysis Consortium"/>
            <person name="Wilson R.K."/>
        </authorList>
    </citation>
    <scope>NUCLEOTIDE SEQUENCE [LARGE SCALE GENOMIC DNA]</scope>
    <source>
        <strain evidence="3">PB2801</strain>
    </source>
</reference>
<dbReference type="HOGENOM" id="CLU_2690005_0_0_1"/>
<evidence type="ECO:0000313" key="2">
    <source>
        <dbReference type="EMBL" id="EGT40694.1"/>
    </source>
</evidence>
<protein>
    <recommendedName>
        <fullName evidence="1">F-box domain-containing protein</fullName>
    </recommendedName>
</protein>
<gene>
    <name evidence="2" type="ORF">CAEBREN_08680</name>
</gene>
<evidence type="ECO:0000313" key="3">
    <source>
        <dbReference type="Proteomes" id="UP000008068"/>
    </source>
</evidence>
<proteinExistence type="predicted"/>
<feature type="domain" description="F-box" evidence="1">
    <location>
        <begin position="8"/>
        <end position="41"/>
    </location>
</feature>
<dbReference type="InterPro" id="IPR001810">
    <property type="entry name" value="F-box_dom"/>
</dbReference>
<name>G0MB86_CAEBE</name>
<dbReference type="AlphaFoldDB" id="G0MB86"/>
<sequence length="74" mass="8523">MVEESFPLLKLPVDVTKHVVQCMPDIERVSISFCSNRMKSMAIFPGVRPRNFLVTLVEIVQFHIKKLTFVYLGV</sequence>
<dbReference type="EMBL" id="GL379788">
    <property type="protein sequence ID" value="EGT40694.1"/>
    <property type="molecule type" value="Genomic_DNA"/>
</dbReference>
<dbReference type="Proteomes" id="UP000008068">
    <property type="component" value="Unassembled WGS sequence"/>
</dbReference>
<dbReference type="Pfam" id="PF00646">
    <property type="entry name" value="F-box"/>
    <property type="match status" value="1"/>
</dbReference>
<evidence type="ECO:0000259" key="1">
    <source>
        <dbReference type="Pfam" id="PF00646"/>
    </source>
</evidence>
<dbReference type="InParanoid" id="G0MB86"/>